<keyword evidence="1" id="KW-0812">Transmembrane</keyword>
<evidence type="ECO:0000313" key="3">
    <source>
        <dbReference type="Proteomes" id="UP001312865"/>
    </source>
</evidence>
<keyword evidence="3" id="KW-1185">Reference proteome</keyword>
<keyword evidence="1" id="KW-1133">Transmembrane helix</keyword>
<feature type="transmembrane region" description="Helical" evidence="1">
    <location>
        <begin position="6"/>
        <end position="27"/>
    </location>
</feature>
<sequence>MRYKLVFSVVILTLLFILMFLPFRLVFIMEDSQGKQFAYSPIHVGERFQIEYTHSIHLSQVEEWYKVGKNLNIVQTKLTFEDTAIGMPATAGEGETFTLTEDGQYELSNMSREFPSINMRVGQVKANHLLHINDATYPFTSFFDGGTGIKISIKKLSVWQMWKGVKIHE</sequence>
<dbReference type="EMBL" id="JBBAXC010000003">
    <property type="protein sequence ID" value="MEI5906567.1"/>
    <property type="molecule type" value="Genomic_DNA"/>
</dbReference>
<keyword evidence="1" id="KW-0472">Membrane</keyword>
<dbReference type="InterPro" id="IPR015001">
    <property type="entry name" value="DUF1850"/>
</dbReference>
<accession>A0ABU8HBN7</accession>
<dbReference type="RefSeq" id="WP_336585994.1">
    <property type="nucleotide sequence ID" value="NZ_JBBAXC010000003.1"/>
</dbReference>
<gene>
    <name evidence="2" type="ORF">WAK64_05785</name>
</gene>
<dbReference type="Pfam" id="PF08905">
    <property type="entry name" value="DUF1850"/>
    <property type="match status" value="1"/>
</dbReference>
<dbReference type="Proteomes" id="UP001312865">
    <property type="component" value="Unassembled WGS sequence"/>
</dbReference>
<proteinExistence type="predicted"/>
<evidence type="ECO:0000313" key="2">
    <source>
        <dbReference type="EMBL" id="MEI5906567.1"/>
    </source>
</evidence>
<protein>
    <submittedName>
        <fullName evidence="2">DUF1850 domain-containing protein</fullName>
    </submittedName>
</protein>
<name>A0ABU8HBN7_9BACI</name>
<organism evidence="2 3">
    <name type="scientific">Bacillus spongiae</name>
    <dbReference type="NCBI Taxonomy" id="2683610"/>
    <lineage>
        <taxon>Bacteria</taxon>
        <taxon>Bacillati</taxon>
        <taxon>Bacillota</taxon>
        <taxon>Bacilli</taxon>
        <taxon>Bacillales</taxon>
        <taxon>Bacillaceae</taxon>
        <taxon>Bacillus</taxon>
    </lineage>
</organism>
<evidence type="ECO:0000256" key="1">
    <source>
        <dbReference type="SAM" id="Phobius"/>
    </source>
</evidence>
<reference evidence="2 3" key="1">
    <citation type="journal article" date="2018" name="J. Microbiol.">
        <title>Bacillus spongiae sp. nov., isolated from sponge of Jeju Island.</title>
        <authorList>
            <person name="Lee G.E."/>
            <person name="Im W.T."/>
            <person name="Park J.S."/>
        </authorList>
    </citation>
    <scope>NUCLEOTIDE SEQUENCE [LARGE SCALE GENOMIC DNA]</scope>
    <source>
        <strain evidence="2 3">135PIL107-10</strain>
    </source>
</reference>
<comment type="caution">
    <text evidence="2">The sequence shown here is derived from an EMBL/GenBank/DDBJ whole genome shotgun (WGS) entry which is preliminary data.</text>
</comment>